<evidence type="ECO:0000313" key="3">
    <source>
        <dbReference type="EMBL" id="KAF2184869.1"/>
    </source>
</evidence>
<feature type="compositionally biased region" description="Basic and acidic residues" evidence="1">
    <location>
        <begin position="433"/>
        <end position="452"/>
    </location>
</feature>
<dbReference type="Proteomes" id="UP000800200">
    <property type="component" value="Unassembled WGS sequence"/>
</dbReference>
<dbReference type="AlphaFoldDB" id="A0A6A6E2R3"/>
<feature type="compositionally biased region" description="Low complexity" evidence="1">
    <location>
        <begin position="123"/>
        <end position="132"/>
    </location>
</feature>
<feature type="compositionally biased region" description="Low complexity" evidence="1">
    <location>
        <begin position="140"/>
        <end position="174"/>
    </location>
</feature>
<feature type="region of interest" description="Disordered" evidence="1">
    <location>
        <begin position="429"/>
        <end position="488"/>
    </location>
</feature>
<protein>
    <submittedName>
        <fullName evidence="3">Uncharacterized protein</fullName>
    </submittedName>
</protein>
<gene>
    <name evidence="3" type="ORF">K469DRAFT_688466</name>
</gene>
<feature type="compositionally biased region" description="Pro residues" evidence="1">
    <location>
        <begin position="282"/>
        <end position="293"/>
    </location>
</feature>
<accession>A0A6A6E2R3</accession>
<feature type="region of interest" description="Disordered" evidence="1">
    <location>
        <begin position="240"/>
        <end position="299"/>
    </location>
</feature>
<proteinExistence type="predicted"/>
<evidence type="ECO:0000256" key="1">
    <source>
        <dbReference type="SAM" id="MobiDB-lite"/>
    </source>
</evidence>
<feature type="chain" id="PRO_5025593935" evidence="2">
    <location>
        <begin position="19"/>
        <end position="941"/>
    </location>
</feature>
<dbReference type="OrthoDB" id="3799408at2759"/>
<sequence length="941" mass="98087">MIRMISFLFLLLAILATAQNADTSQIFDTAASTGVVPPSSADSQIPGTGTTLDQNTPTATIPLVTTVTSDGQPIIQTTGFTAIYSFNLTNTSTTTTGPVDSTTLFTKLSSQTSTATDSTALSSLLSSSSDSTGLPATPGDPASSSLSTSLSSADPTSSDTPSVASSSSPTPLSTGTDGLPITLTGRTFPPPTGTDGLPLVSSSSIDTNSPITSSSIAIGETSSLTIGSLTNTSSVLSTDISTSASSSVPPGKSPSASSSVSLSVSTSVSDTTPTDTSATVVPPGPPTTTPPPATTTASYSDEEINSYLSMTTWDNYGVSSTITADTTISASQTSNSNWKKNFWLHTKVNGQPTDLPVVHCGCVCKDNCDNDDDDDDDDAAALWVVYFNIPKVPNVQISLRNLPDFHLGGCIKAKVPIINIEIPLGKCPPVSENGEHGHSDPDDPKNRIKEPDPNDPSDPNDPEPSNTPSQTPSSDQESSMSTSSSSSSCSGAVVTDYLTHISCPTSGATGAQCATAIETGTRSGCSLTGTASVTMSASDAACARQSWPTSYSPGVGYSQPGFEYGTYTPPEIFQSLTMSFSSMTVTDSSGMTGPTTGPSPTTLSTVASSSVSPSDTGISETSSSTAGESTTLSNSSGSATPTPTSSVVSYSSSAVSSSASDSGTPSGSPTDTTSPSPTTTEPAPSETLNCGDNIAQFWVGPETMQKGISDFCEEASKATGWDDGIGRIDSHKRIERMYNKDTNDQVVLLVSSTTSGLDNAFKQINKDDCNSNMTKIFNGCPAGHDIPGIDWRHGGEHMDGTGLDWVIITDRAKYYPGTCTFLVEENMWSAPNTDQEHHWATRTSISDAQKNVITPMSNDWDELYFGNQGNNKVPGLYSDLEIEAGFNTSGQETFHFTVGNYQFTPSYPQDQDGDKVPRCQVGNWYEPGGNHYRNTSCWVYC</sequence>
<dbReference type="Pfam" id="PF18647">
    <property type="entry name" value="Fungal_lectin_2"/>
    <property type="match status" value="1"/>
</dbReference>
<keyword evidence="2" id="KW-0732">Signal</keyword>
<keyword evidence="4" id="KW-1185">Reference proteome</keyword>
<feature type="compositionally biased region" description="Low complexity" evidence="1">
    <location>
        <begin position="240"/>
        <end position="281"/>
    </location>
</feature>
<feature type="compositionally biased region" description="Low complexity" evidence="1">
    <location>
        <begin position="586"/>
        <end position="687"/>
    </location>
</feature>
<evidence type="ECO:0000256" key="2">
    <source>
        <dbReference type="SAM" id="SignalP"/>
    </source>
</evidence>
<feature type="region of interest" description="Disordered" evidence="1">
    <location>
        <begin position="33"/>
        <end position="57"/>
    </location>
</feature>
<feature type="signal peptide" evidence="2">
    <location>
        <begin position="1"/>
        <end position="18"/>
    </location>
</feature>
<feature type="compositionally biased region" description="Polar residues" evidence="1">
    <location>
        <begin position="40"/>
        <end position="57"/>
    </location>
</feature>
<feature type="compositionally biased region" description="Low complexity" evidence="1">
    <location>
        <begin position="463"/>
        <end position="488"/>
    </location>
</feature>
<feature type="compositionally biased region" description="Polar residues" evidence="1">
    <location>
        <begin position="200"/>
        <end position="210"/>
    </location>
</feature>
<feature type="region of interest" description="Disordered" evidence="1">
    <location>
        <begin position="123"/>
        <end position="210"/>
    </location>
</feature>
<dbReference type="EMBL" id="ML994636">
    <property type="protein sequence ID" value="KAF2184869.1"/>
    <property type="molecule type" value="Genomic_DNA"/>
</dbReference>
<reference evidence="3" key="1">
    <citation type="journal article" date="2020" name="Stud. Mycol.">
        <title>101 Dothideomycetes genomes: a test case for predicting lifestyles and emergence of pathogens.</title>
        <authorList>
            <person name="Haridas S."/>
            <person name="Albert R."/>
            <person name="Binder M."/>
            <person name="Bloem J."/>
            <person name="Labutti K."/>
            <person name="Salamov A."/>
            <person name="Andreopoulos B."/>
            <person name="Baker S."/>
            <person name="Barry K."/>
            <person name="Bills G."/>
            <person name="Bluhm B."/>
            <person name="Cannon C."/>
            <person name="Castanera R."/>
            <person name="Culley D."/>
            <person name="Daum C."/>
            <person name="Ezra D."/>
            <person name="Gonzalez J."/>
            <person name="Henrissat B."/>
            <person name="Kuo A."/>
            <person name="Liang C."/>
            <person name="Lipzen A."/>
            <person name="Lutzoni F."/>
            <person name="Magnuson J."/>
            <person name="Mondo S."/>
            <person name="Nolan M."/>
            <person name="Ohm R."/>
            <person name="Pangilinan J."/>
            <person name="Park H.-J."/>
            <person name="Ramirez L."/>
            <person name="Alfaro M."/>
            <person name="Sun H."/>
            <person name="Tritt A."/>
            <person name="Yoshinaga Y."/>
            <person name="Zwiers L.-H."/>
            <person name="Turgeon B."/>
            <person name="Goodwin S."/>
            <person name="Spatafora J."/>
            <person name="Crous P."/>
            <person name="Grigoriev I."/>
        </authorList>
    </citation>
    <scope>NUCLEOTIDE SEQUENCE</scope>
    <source>
        <strain evidence="3">CBS 207.26</strain>
    </source>
</reference>
<feature type="region of interest" description="Disordered" evidence="1">
    <location>
        <begin position="585"/>
        <end position="690"/>
    </location>
</feature>
<name>A0A6A6E2R3_9PEZI</name>
<organism evidence="3 4">
    <name type="scientific">Zopfia rhizophila CBS 207.26</name>
    <dbReference type="NCBI Taxonomy" id="1314779"/>
    <lineage>
        <taxon>Eukaryota</taxon>
        <taxon>Fungi</taxon>
        <taxon>Dikarya</taxon>
        <taxon>Ascomycota</taxon>
        <taxon>Pezizomycotina</taxon>
        <taxon>Dothideomycetes</taxon>
        <taxon>Dothideomycetes incertae sedis</taxon>
        <taxon>Zopfiaceae</taxon>
        <taxon>Zopfia</taxon>
    </lineage>
</organism>
<evidence type="ECO:0000313" key="4">
    <source>
        <dbReference type="Proteomes" id="UP000800200"/>
    </source>
</evidence>